<evidence type="ECO:0000256" key="1">
    <source>
        <dbReference type="SAM" id="Phobius"/>
    </source>
</evidence>
<keyword evidence="1" id="KW-1133">Transmembrane helix</keyword>
<reference evidence="2" key="1">
    <citation type="submission" date="2020-04" db="EMBL/GenBank/DDBJ databases">
        <authorList>
            <person name="Zhang T."/>
        </authorList>
    </citation>
    <scope>NUCLEOTIDE SEQUENCE</scope>
    <source>
        <strain evidence="2">HKST-UBA02</strain>
    </source>
</reference>
<reference evidence="2" key="2">
    <citation type="journal article" date="2021" name="Microbiome">
        <title>Successional dynamics and alternative stable states in a saline activated sludge microbial community over 9 years.</title>
        <authorList>
            <person name="Wang Y."/>
            <person name="Ye J."/>
            <person name="Ju F."/>
            <person name="Liu L."/>
            <person name="Boyd J.A."/>
            <person name="Deng Y."/>
            <person name="Parks D.H."/>
            <person name="Jiang X."/>
            <person name="Yin X."/>
            <person name="Woodcroft B.J."/>
            <person name="Tyson G.W."/>
            <person name="Hugenholtz P."/>
            <person name="Polz M.F."/>
            <person name="Zhang T."/>
        </authorList>
    </citation>
    <scope>NUCLEOTIDE SEQUENCE</scope>
    <source>
        <strain evidence="2">HKST-UBA02</strain>
    </source>
</reference>
<proteinExistence type="predicted"/>
<dbReference type="EMBL" id="JAGQHS010000314">
    <property type="protein sequence ID" value="MCA9759331.1"/>
    <property type="molecule type" value="Genomic_DNA"/>
</dbReference>
<keyword evidence="1" id="KW-0812">Transmembrane</keyword>
<dbReference type="Proteomes" id="UP000739538">
    <property type="component" value="Unassembled WGS sequence"/>
</dbReference>
<accession>A0A956NIR4</accession>
<evidence type="ECO:0000313" key="2">
    <source>
        <dbReference type="EMBL" id="MCA9759331.1"/>
    </source>
</evidence>
<sequence length="149" mass="16352">MKKLSINSKIRVHPALALVAGAVMVVTLFNFRGTRPATAEDVVDVLAYLQKVAASGELERVSKERRGSYIQCADGAWLIGWYHSLHANDGVDDFAVVLTSAGEAYFTQQHFCAPGGLGRVTAEDLANVTEFFEKTQDEHPWMKLGELDP</sequence>
<feature type="transmembrane region" description="Helical" evidence="1">
    <location>
        <begin position="12"/>
        <end position="31"/>
    </location>
</feature>
<protein>
    <submittedName>
        <fullName evidence="2">Uncharacterized protein</fullName>
    </submittedName>
</protein>
<evidence type="ECO:0000313" key="3">
    <source>
        <dbReference type="Proteomes" id="UP000739538"/>
    </source>
</evidence>
<dbReference type="AlphaFoldDB" id="A0A956NIR4"/>
<gene>
    <name evidence="2" type="ORF">KDA27_26295</name>
</gene>
<name>A0A956NIR4_UNCEI</name>
<keyword evidence="1" id="KW-0472">Membrane</keyword>
<comment type="caution">
    <text evidence="2">The sequence shown here is derived from an EMBL/GenBank/DDBJ whole genome shotgun (WGS) entry which is preliminary data.</text>
</comment>
<organism evidence="2 3">
    <name type="scientific">Eiseniibacteriota bacterium</name>
    <dbReference type="NCBI Taxonomy" id="2212470"/>
    <lineage>
        <taxon>Bacteria</taxon>
        <taxon>Candidatus Eiseniibacteriota</taxon>
    </lineage>
</organism>